<dbReference type="AlphaFoldDB" id="A0A3A8JVP3"/>
<dbReference type="InterPro" id="IPR032871">
    <property type="entry name" value="AHH_dom_containing"/>
</dbReference>
<dbReference type="EMBL" id="RAWE01000107">
    <property type="protein sequence ID" value="RKG99749.1"/>
    <property type="molecule type" value="Genomic_DNA"/>
</dbReference>
<keyword evidence="3" id="KW-1185">Reference proteome</keyword>
<dbReference type="OrthoDB" id="5513339at2"/>
<accession>A0A3A8JVP3</accession>
<protein>
    <recommendedName>
        <fullName evidence="4">Lipoprotein</fullName>
    </recommendedName>
</protein>
<feature type="signal peptide" evidence="1">
    <location>
        <begin position="1"/>
        <end position="23"/>
    </location>
</feature>
<evidence type="ECO:0000313" key="2">
    <source>
        <dbReference type="EMBL" id="RKG99749.1"/>
    </source>
</evidence>
<comment type="caution">
    <text evidence="2">The sequence shown here is derived from an EMBL/GenBank/DDBJ whole genome shotgun (WGS) entry which is preliminary data.</text>
</comment>
<gene>
    <name evidence="2" type="ORF">D7X32_25600</name>
</gene>
<organism evidence="2 3">
    <name type="scientific">Corallococcus carmarthensis</name>
    <dbReference type="NCBI Taxonomy" id="2316728"/>
    <lineage>
        <taxon>Bacteria</taxon>
        <taxon>Pseudomonadati</taxon>
        <taxon>Myxococcota</taxon>
        <taxon>Myxococcia</taxon>
        <taxon>Myxococcales</taxon>
        <taxon>Cystobacterineae</taxon>
        <taxon>Myxococcaceae</taxon>
        <taxon>Corallococcus</taxon>
    </lineage>
</organism>
<dbReference type="RefSeq" id="WP_120605193.1">
    <property type="nucleotide sequence ID" value="NZ_RAWE01000107.1"/>
</dbReference>
<evidence type="ECO:0000256" key="1">
    <source>
        <dbReference type="SAM" id="SignalP"/>
    </source>
</evidence>
<evidence type="ECO:0008006" key="4">
    <source>
        <dbReference type="Google" id="ProtNLM"/>
    </source>
</evidence>
<keyword evidence="1" id="KW-0732">Signal</keyword>
<dbReference type="Pfam" id="PF14412">
    <property type="entry name" value="AHH"/>
    <property type="match status" value="1"/>
</dbReference>
<dbReference type="PROSITE" id="PS51257">
    <property type="entry name" value="PROKAR_LIPOPROTEIN"/>
    <property type="match status" value="1"/>
</dbReference>
<name>A0A3A8JVP3_9BACT</name>
<proteinExistence type="predicted"/>
<evidence type="ECO:0000313" key="3">
    <source>
        <dbReference type="Proteomes" id="UP000268313"/>
    </source>
</evidence>
<feature type="chain" id="PRO_5017316415" description="Lipoprotein" evidence="1">
    <location>
        <begin position="24"/>
        <end position="458"/>
    </location>
</feature>
<sequence length="458" mass="49539">MLPRWSIPLLLVMLAGCSSATRAVRLDTGRGKPITFTSRAGDARPVELDEDDFEETVAKLGQDVLRSTEPRSDARRLFWFPAKDAYQGARQRLRLVSVGSGQESYENHIPPARAWRPVADSELTSAYGRWCERTQRTRDCLRLLEDGPTLDEEAKRTLALQLAMGSVMSETQDALGEMVDPIAVRNTVITAMAVYLGLWLLPEPVSKGVAATLTACLIAYLGVDTVWTLIAGWRQLSKEIALATTFDEVRTAGEKYGKVMGKNAARVFIMLATAAIGSTAGLAAKASGLPGSVQAARLAEVEGGFRFSAITEVGSVSVPVEGAVTITLAPGALAMAARGPSAGSTSAVDVAGPWHHIASDKFSASTNNGGPWTPRYQEIFDRAGMSLDDATNQVRVPGHKGPHPREYHEEVYERLDEATSTCKSIERCREALTRILGVLAREISEQGTKLNRLVTRTE</sequence>
<reference evidence="3" key="1">
    <citation type="submission" date="2018-09" db="EMBL/GenBank/DDBJ databases">
        <authorList>
            <person name="Livingstone P.G."/>
            <person name="Whitworth D.E."/>
        </authorList>
    </citation>
    <scope>NUCLEOTIDE SEQUENCE [LARGE SCALE GENOMIC DNA]</scope>
    <source>
        <strain evidence="3">CA043D</strain>
    </source>
</reference>
<dbReference type="Proteomes" id="UP000268313">
    <property type="component" value="Unassembled WGS sequence"/>
</dbReference>